<comment type="caution">
    <text evidence="2">The sequence shown here is derived from an EMBL/GenBank/DDBJ whole genome shotgun (WGS) entry which is preliminary data.</text>
</comment>
<proteinExistence type="predicted"/>
<organism evidence="2 3">
    <name type="scientific">Eumeta variegata</name>
    <name type="common">Bagworm moth</name>
    <name type="synonym">Eumeta japonica</name>
    <dbReference type="NCBI Taxonomy" id="151549"/>
    <lineage>
        <taxon>Eukaryota</taxon>
        <taxon>Metazoa</taxon>
        <taxon>Ecdysozoa</taxon>
        <taxon>Arthropoda</taxon>
        <taxon>Hexapoda</taxon>
        <taxon>Insecta</taxon>
        <taxon>Pterygota</taxon>
        <taxon>Neoptera</taxon>
        <taxon>Endopterygota</taxon>
        <taxon>Lepidoptera</taxon>
        <taxon>Glossata</taxon>
        <taxon>Ditrysia</taxon>
        <taxon>Tineoidea</taxon>
        <taxon>Psychidae</taxon>
        <taxon>Oiketicinae</taxon>
        <taxon>Eumeta</taxon>
    </lineage>
</organism>
<name>A0A4C1WJE2_EUMVA</name>
<protein>
    <submittedName>
        <fullName evidence="2">Uncharacterized protein</fullName>
    </submittedName>
</protein>
<evidence type="ECO:0000313" key="2">
    <source>
        <dbReference type="EMBL" id="GBP50277.1"/>
    </source>
</evidence>
<keyword evidence="3" id="KW-1185">Reference proteome</keyword>
<dbReference type="Proteomes" id="UP000299102">
    <property type="component" value="Unassembled WGS sequence"/>
</dbReference>
<accession>A0A4C1WJE2</accession>
<sequence>MDCQRVYCEKDYQSTTESRHFVAVMNNLIQQNCFHSVTRLGASFGGRVLRNSSSPALKQRNKAKTYQRPGERDVASFRRRSATRPGRRGGGERGPATSKPGDSTTTEKRYGLHMSLGNGPAAARVDVRAPQQVSSRSGRMFATARPSGDDLEAFTASLRVNRL</sequence>
<dbReference type="EMBL" id="BGZK01000562">
    <property type="protein sequence ID" value="GBP50277.1"/>
    <property type="molecule type" value="Genomic_DNA"/>
</dbReference>
<feature type="region of interest" description="Disordered" evidence="1">
    <location>
        <begin position="53"/>
        <end position="145"/>
    </location>
</feature>
<feature type="compositionally biased region" description="Basic residues" evidence="1">
    <location>
        <begin position="77"/>
        <end position="87"/>
    </location>
</feature>
<reference evidence="2 3" key="1">
    <citation type="journal article" date="2019" name="Commun. Biol.">
        <title>The bagworm genome reveals a unique fibroin gene that provides high tensile strength.</title>
        <authorList>
            <person name="Kono N."/>
            <person name="Nakamura H."/>
            <person name="Ohtoshi R."/>
            <person name="Tomita M."/>
            <person name="Numata K."/>
            <person name="Arakawa K."/>
        </authorList>
    </citation>
    <scope>NUCLEOTIDE SEQUENCE [LARGE SCALE GENOMIC DNA]</scope>
</reference>
<evidence type="ECO:0000313" key="3">
    <source>
        <dbReference type="Proteomes" id="UP000299102"/>
    </source>
</evidence>
<evidence type="ECO:0000256" key="1">
    <source>
        <dbReference type="SAM" id="MobiDB-lite"/>
    </source>
</evidence>
<gene>
    <name evidence="2" type="ORF">EVAR_40819_1</name>
</gene>
<dbReference type="AlphaFoldDB" id="A0A4C1WJE2"/>